<dbReference type="OrthoDB" id="5344211at2"/>
<sequence length="114" mass="13268">MKVELKMIIGIQSYRNGSYNNRTFLQRIYKLKEDGFATQELVSRLPHLTEIEKRDCITVMQRILIYKGFLSKNSDTRVIGPANKNAINKFKKALDIEENNVLIDGDTSRKLLEY</sequence>
<dbReference type="AlphaFoldDB" id="A0A0J8DAT4"/>
<organism evidence="1 2">
    <name type="scientific">Clostridium cylindrosporum DSM 605</name>
    <dbReference type="NCBI Taxonomy" id="1121307"/>
    <lineage>
        <taxon>Bacteria</taxon>
        <taxon>Bacillati</taxon>
        <taxon>Bacillota</taxon>
        <taxon>Clostridia</taxon>
        <taxon>Eubacteriales</taxon>
        <taxon>Clostridiaceae</taxon>
        <taxon>Clostridium</taxon>
    </lineage>
</organism>
<accession>A0A0J8DAT4</accession>
<proteinExistence type="predicted"/>
<reference evidence="1 2" key="1">
    <citation type="submission" date="2015-06" db="EMBL/GenBank/DDBJ databases">
        <title>Draft genome sequence of the purine-degrading Clostridium cylindrosporum HC-1 (DSM 605).</title>
        <authorList>
            <person name="Poehlein A."/>
            <person name="Schiel-Bengelsdorf B."/>
            <person name="Bengelsdorf F."/>
            <person name="Daniel R."/>
            <person name="Duerre P."/>
        </authorList>
    </citation>
    <scope>NUCLEOTIDE SEQUENCE [LARGE SCALE GENOMIC DNA]</scope>
    <source>
        <strain evidence="1 2">DSM 605</strain>
    </source>
</reference>
<gene>
    <name evidence="1" type="ORF">CLCY_7c00090</name>
</gene>
<evidence type="ECO:0000313" key="2">
    <source>
        <dbReference type="Proteomes" id="UP000036756"/>
    </source>
</evidence>
<protein>
    <submittedName>
        <fullName evidence="1">Uncharacterized protein</fullName>
    </submittedName>
</protein>
<name>A0A0J8DAT4_CLOCY</name>
<dbReference type="EMBL" id="LFVU01000003">
    <property type="protein sequence ID" value="KMT22962.1"/>
    <property type="molecule type" value="Genomic_DNA"/>
</dbReference>
<comment type="caution">
    <text evidence="1">The sequence shown here is derived from an EMBL/GenBank/DDBJ whole genome shotgun (WGS) entry which is preliminary data.</text>
</comment>
<dbReference type="STRING" id="1121307.CLCY_7c00090"/>
<keyword evidence="2" id="KW-1185">Reference proteome</keyword>
<dbReference type="Proteomes" id="UP000036756">
    <property type="component" value="Unassembled WGS sequence"/>
</dbReference>
<dbReference type="PATRIC" id="fig|1121307.3.peg.2290"/>
<evidence type="ECO:0000313" key="1">
    <source>
        <dbReference type="EMBL" id="KMT22962.1"/>
    </source>
</evidence>